<evidence type="ECO:0000313" key="3">
    <source>
        <dbReference type="Proteomes" id="UP001293254"/>
    </source>
</evidence>
<gene>
    <name evidence="2" type="ORF">Salat_2336000</name>
</gene>
<protein>
    <submittedName>
        <fullName evidence="2">Uncharacterized protein</fullName>
    </submittedName>
</protein>
<feature type="compositionally biased region" description="Polar residues" evidence="1">
    <location>
        <begin position="28"/>
        <end position="38"/>
    </location>
</feature>
<name>A0AAE1XX30_9LAMI</name>
<feature type="region of interest" description="Disordered" evidence="1">
    <location>
        <begin position="86"/>
        <end position="138"/>
    </location>
</feature>
<dbReference type="EMBL" id="JACGWO010000009">
    <property type="protein sequence ID" value="KAK4419232.1"/>
    <property type="molecule type" value="Genomic_DNA"/>
</dbReference>
<feature type="compositionally biased region" description="Polar residues" evidence="1">
    <location>
        <begin position="128"/>
        <end position="137"/>
    </location>
</feature>
<reference evidence="2" key="2">
    <citation type="journal article" date="2024" name="Plant">
        <title>Genomic evolution and insights into agronomic trait innovations of Sesamum species.</title>
        <authorList>
            <person name="Miao H."/>
            <person name="Wang L."/>
            <person name="Qu L."/>
            <person name="Liu H."/>
            <person name="Sun Y."/>
            <person name="Le M."/>
            <person name="Wang Q."/>
            <person name="Wei S."/>
            <person name="Zheng Y."/>
            <person name="Lin W."/>
            <person name="Duan Y."/>
            <person name="Cao H."/>
            <person name="Xiong S."/>
            <person name="Wang X."/>
            <person name="Wei L."/>
            <person name="Li C."/>
            <person name="Ma Q."/>
            <person name="Ju M."/>
            <person name="Zhao R."/>
            <person name="Li G."/>
            <person name="Mu C."/>
            <person name="Tian Q."/>
            <person name="Mei H."/>
            <person name="Zhang T."/>
            <person name="Gao T."/>
            <person name="Zhang H."/>
        </authorList>
    </citation>
    <scope>NUCLEOTIDE SEQUENCE</scope>
    <source>
        <strain evidence="2">3651</strain>
    </source>
</reference>
<keyword evidence="3" id="KW-1185">Reference proteome</keyword>
<reference evidence="2" key="1">
    <citation type="submission" date="2020-06" db="EMBL/GenBank/DDBJ databases">
        <authorList>
            <person name="Li T."/>
            <person name="Hu X."/>
            <person name="Zhang T."/>
            <person name="Song X."/>
            <person name="Zhang H."/>
            <person name="Dai N."/>
            <person name="Sheng W."/>
            <person name="Hou X."/>
            <person name="Wei L."/>
        </authorList>
    </citation>
    <scope>NUCLEOTIDE SEQUENCE</scope>
    <source>
        <strain evidence="2">3651</strain>
        <tissue evidence="2">Leaf</tissue>
    </source>
</reference>
<sequence>MIDAPRMSGEATSIESRSAGSGGDSGLTKLSNLETDSSVPVEDARSSLIADLVEALKMIQTKGNTVAVDPVKVHFAQLDEMADTSRILSTPPDPAFLTLSSPPSPSPAPNPDSFPDSTTSPVVGDFPTPNSGSSLDVTVSPPLEDVSFPVCPSPIPVRRSASPQLATDVAALGRSRIAMLCLFKVLLTVFHLQNKFPE</sequence>
<dbReference type="AlphaFoldDB" id="A0AAE1XX30"/>
<feature type="compositionally biased region" description="Polar residues" evidence="1">
    <location>
        <begin position="10"/>
        <end position="19"/>
    </location>
</feature>
<organism evidence="2 3">
    <name type="scientific">Sesamum alatum</name>
    <dbReference type="NCBI Taxonomy" id="300844"/>
    <lineage>
        <taxon>Eukaryota</taxon>
        <taxon>Viridiplantae</taxon>
        <taxon>Streptophyta</taxon>
        <taxon>Embryophyta</taxon>
        <taxon>Tracheophyta</taxon>
        <taxon>Spermatophyta</taxon>
        <taxon>Magnoliopsida</taxon>
        <taxon>eudicotyledons</taxon>
        <taxon>Gunneridae</taxon>
        <taxon>Pentapetalae</taxon>
        <taxon>asterids</taxon>
        <taxon>lamiids</taxon>
        <taxon>Lamiales</taxon>
        <taxon>Pedaliaceae</taxon>
        <taxon>Sesamum</taxon>
    </lineage>
</organism>
<evidence type="ECO:0000256" key="1">
    <source>
        <dbReference type="SAM" id="MobiDB-lite"/>
    </source>
</evidence>
<feature type="region of interest" description="Disordered" evidence="1">
    <location>
        <begin position="1"/>
        <end position="41"/>
    </location>
</feature>
<comment type="caution">
    <text evidence="2">The sequence shown here is derived from an EMBL/GenBank/DDBJ whole genome shotgun (WGS) entry which is preliminary data.</text>
</comment>
<evidence type="ECO:0000313" key="2">
    <source>
        <dbReference type="EMBL" id="KAK4419232.1"/>
    </source>
</evidence>
<accession>A0AAE1XX30</accession>
<proteinExistence type="predicted"/>
<dbReference type="Proteomes" id="UP001293254">
    <property type="component" value="Unassembled WGS sequence"/>
</dbReference>
<feature type="compositionally biased region" description="Pro residues" evidence="1">
    <location>
        <begin position="102"/>
        <end position="112"/>
    </location>
</feature>